<dbReference type="Proteomes" id="UP000286910">
    <property type="component" value="Unassembled WGS sequence"/>
</dbReference>
<organism evidence="1 2">
    <name type="scientific">Thermus scotoductus</name>
    <dbReference type="NCBI Taxonomy" id="37636"/>
    <lineage>
        <taxon>Bacteria</taxon>
        <taxon>Thermotogati</taxon>
        <taxon>Deinococcota</taxon>
        <taxon>Deinococci</taxon>
        <taxon>Thermales</taxon>
        <taxon>Thermaceae</taxon>
        <taxon>Thermus</taxon>
    </lineage>
</organism>
<gene>
    <name evidence="1" type="ORF">CSW45_13290</name>
</gene>
<dbReference type="EMBL" id="PELR01000390">
    <property type="protein sequence ID" value="RTH00559.1"/>
    <property type="molecule type" value="Genomic_DNA"/>
</dbReference>
<comment type="caution">
    <text evidence="1">The sequence shown here is derived from an EMBL/GenBank/DDBJ whole genome shotgun (WGS) entry which is preliminary data.</text>
</comment>
<dbReference type="AlphaFoldDB" id="A0A430QZJ1"/>
<evidence type="ECO:0000313" key="1">
    <source>
        <dbReference type="EMBL" id="RTH00559.1"/>
    </source>
</evidence>
<protein>
    <submittedName>
        <fullName evidence="1">Uncharacterized protein</fullName>
    </submittedName>
</protein>
<sequence>MLSVWKHSTPSFFTSQGLGSSSTRRNLNLAREIRISLVGMQAACVEIYAPVDRDASAAYPPIPEQGVLALGGNNFYPHLGYGRVPCLLKGAGAFYAVLFSGYEGCDGTRVAVTAHGTSFSEVRVYSQIGQGVVDPSLGPLAGYGLLGQVAARGKVGLSEVAHPQSHHQHGHHGHEDANQRNPFFRHFLTSYLIRFGVSTSTSLSATGLPSPPAEEGRSS</sequence>
<proteinExistence type="predicted"/>
<accession>A0A430QZJ1</accession>
<evidence type="ECO:0000313" key="2">
    <source>
        <dbReference type="Proteomes" id="UP000286910"/>
    </source>
</evidence>
<reference evidence="1 2" key="1">
    <citation type="journal article" date="2019" name="Extremophiles">
        <title>Biogeography of thermophiles and predominance of Thermus scotoductus in domestic water heaters.</title>
        <authorList>
            <person name="Wilpiszeski R.L."/>
            <person name="Zhang Z."/>
            <person name="House C.H."/>
        </authorList>
    </citation>
    <scope>NUCLEOTIDE SEQUENCE [LARGE SCALE GENOMIC DNA]</scope>
    <source>
        <strain evidence="1 2">32_S32</strain>
    </source>
</reference>
<name>A0A430QZJ1_THESC</name>